<dbReference type="PANTHER" id="PTHR37804">
    <property type="entry name" value="CDAA REGULATORY PROTEIN CDAR"/>
    <property type="match status" value="1"/>
</dbReference>
<accession>A0AAW6SVU4</accession>
<dbReference type="RefSeq" id="WP_259548603.1">
    <property type="nucleotide sequence ID" value="NZ_JALCJN010000108.1"/>
</dbReference>
<dbReference type="AlphaFoldDB" id="A0AAW6SVU4"/>
<dbReference type="PANTHER" id="PTHR37804:SF1">
    <property type="entry name" value="CDAA REGULATORY PROTEIN CDAR"/>
    <property type="match status" value="1"/>
</dbReference>
<evidence type="ECO:0000313" key="1">
    <source>
        <dbReference type="EMBL" id="MDH5162956.1"/>
    </source>
</evidence>
<dbReference type="Gene3D" id="2.170.120.30">
    <property type="match status" value="2"/>
</dbReference>
<proteinExistence type="predicted"/>
<evidence type="ECO:0000313" key="2">
    <source>
        <dbReference type="Proteomes" id="UP001159179"/>
    </source>
</evidence>
<dbReference type="EMBL" id="JAROYP010000012">
    <property type="protein sequence ID" value="MDH5162956.1"/>
    <property type="molecule type" value="Genomic_DNA"/>
</dbReference>
<dbReference type="InterPro" id="IPR012505">
    <property type="entry name" value="YbbR"/>
</dbReference>
<sequence>MDKFMDNKWFIRIVALFLALLLYVSVSIENNDKNKDVKQKVENDVVENMPVELIYDQQNFVVNGAPETVDVTIDGPKSLVKSTKNLKDFTVYIDLSDAEIGKQRVKLKYKDLSDKLTAKISPAYATVDVQEKVTKEFKVDAEFNTNLLASGFESESPIVDPKVVKITGAKNVIDQITYVKATIDTKKEINQTITRNAKVQVLDKSLNKLDVEVDQDTVEVTIPVKNPSKTVPITVNPIGDEKDGVVINSITTEPKSIKIYGRNDVLKDINAISVDVDISKYDKDTEFDVHLKVPKGVNKIEPEVVRVKLNISDKEEEKTIRDIQVSSTGMNENYTMQFLSPANGMVDLTVMGKSNSLKAISANDFNILMDLSGLAPGDHDVNLKVEGPNDVSWELSNKTVKIRLTEKEDENI</sequence>
<dbReference type="Gene3D" id="2.170.120.40">
    <property type="entry name" value="YbbR-like domain"/>
    <property type="match status" value="2"/>
</dbReference>
<organism evidence="1 2">
    <name type="scientific">Heyndrickxia oleronia</name>
    <dbReference type="NCBI Taxonomy" id="38875"/>
    <lineage>
        <taxon>Bacteria</taxon>
        <taxon>Bacillati</taxon>
        <taxon>Bacillota</taxon>
        <taxon>Bacilli</taxon>
        <taxon>Bacillales</taxon>
        <taxon>Bacillaceae</taxon>
        <taxon>Heyndrickxia</taxon>
    </lineage>
</organism>
<reference evidence="1" key="1">
    <citation type="submission" date="2023-03" db="EMBL/GenBank/DDBJ databases">
        <title>Bacterial isolates from washroom surfaces on a university campus.</title>
        <authorList>
            <person name="Holman D.B."/>
            <person name="Gzyl K.E."/>
            <person name="Taheri A.E."/>
        </authorList>
    </citation>
    <scope>NUCLEOTIDE SEQUENCE</scope>
    <source>
        <strain evidence="1">RD03</strain>
    </source>
</reference>
<protein>
    <submittedName>
        <fullName evidence="1">CdaR family protein</fullName>
    </submittedName>
</protein>
<dbReference type="Proteomes" id="UP001159179">
    <property type="component" value="Unassembled WGS sequence"/>
</dbReference>
<dbReference type="InterPro" id="IPR053154">
    <property type="entry name" value="c-di-AMP_regulator"/>
</dbReference>
<dbReference type="Pfam" id="PF07949">
    <property type="entry name" value="YbbR"/>
    <property type="match status" value="3"/>
</dbReference>
<gene>
    <name evidence="1" type="ORF">P5X88_18650</name>
</gene>
<comment type="caution">
    <text evidence="1">The sequence shown here is derived from an EMBL/GenBank/DDBJ whole genome shotgun (WGS) entry which is preliminary data.</text>
</comment>
<name>A0AAW6SVU4_9BACI</name>